<protein>
    <recommendedName>
        <fullName evidence="6">DUF5667 domain-containing protein</fullName>
    </recommendedName>
</protein>
<name>A0A0G1CBG2_9BACT</name>
<feature type="region of interest" description="Disordered" evidence="2">
    <location>
        <begin position="268"/>
        <end position="291"/>
    </location>
</feature>
<feature type="chain" id="PRO_5002536304" description="DUF5667 domain-containing protein" evidence="3">
    <location>
        <begin position="25"/>
        <end position="291"/>
    </location>
</feature>
<feature type="signal peptide" evidence="3">
    <location>
        <begin position="1"/>
        <end position="24"/>
    </location>
</feature>
<evidence type="ECO:0000256" key="2">
    <source>
        <dbReference type="SAM" id="MobiDB-lite"/>
    </source>
</evidence>
<organism evidence="4 5">
    <name type="scientific">Candidatus Wolfebacteria bacterium GW2011_GWC1_43_10</name>
    <dbReference type="NCBI Taxonomy" id="1619011"/>
    <lineage>
        <taxon>Bacteria</taxon>
        <taxon>Candidatus Wolfeibacteriota</taxon>
    </lineage>
</organism>
<evidence type="ECO:0000256" key="3">
    <source>
        <dbReference type="SAM" id="SignalP"/>
    </source>
</evidence>
<dbReference type="SUPFAM" id="SSF58100">
    <property type="entry name" value="Bacterial hemolysins"/>
    <property type="match status" value="1"/>
</dbReference>
<comment type="caution">
    <text evidence="4">The sequence shown here is derived from an EMBL/GenBank/DDBJ whole genome shotgun (WGS) entry which is preliminary data.</text>
</comment>
<evidence type="ECO:0000256" key="1">
    <source>
        <dbReference type="SAM" id="Coils"/>
    </source>
</evidence>
<accession>A0A0G1CBG2</accession>
<proteinExistence type="predicted"/>
<keyword evidence="1" id="KW-0175">Coiled coil</keyword>
<gene>
    <name evidence="4" type="ORF">UV58_C0002G0010</name>
</gene>
<dbReference type="AlphaFoldDB" id="A0A0G1CBG2"/>
<feature type="coiled-coil region" evidence="1">
    <location>
        <begin position="174"/>
        <end position="225"/>
    </location>
</feature>
<dbReference type="EMBL" id="LCFA01000002">
    <property type="protein sequence ID" value="KKS83000.1"/>
    <property type="molecule type" value="Genomic_DNA"/>
</dbReference>
<evidence type="ECO:0000313" key="5">
    <source>
        <dbReference type="Proteomes" id="UP000034810"/>
    </source>
</evidence>
<feature type="coiled-coil region" evidence="1">
    <location>
        <begin position="70"/>
        <end position="104"/>
    </location>
</feature>
<sequence length="291" mass="32320">MKNKVFLSAVAVLVLGAVSLISLAPAVSAEGLANSDDFSKFFNKFKEEKKNLEKFQSGFIGSRQGSAYQSQLLEKNRLVLEKAIETMEKRLTQLENRIQSRENVYEGMAAGLLNEIQNNLGTLAQVRTRLGTASTTDILKIIAGELKTYRQGEKNILRKLIVLSHVGQFENSIIKTAENRSQRIAERIADLKSDGKDVAELENLLNQANQKIAQAKTKLIELKNQINSGGIDISNLSEIQKKLNEIKNLIKEAYSFFREIAVKGNELFGRGHDKNNDTATSTATSTDDDDD</sequence>
<dbReference type="Proteomes" id="UP000034810">
    <property type="component" value="Unassembled WGS sequence"/>
</dbReference>
<reference evidence="4 5" key="1">
    <citation type="journal article" date="2015" name="Nature">
        <title>rRNA introns, odd ribosomes, and small enigmatic genomes across a large radiation of phyla.</title>
        <authorList>
            <person name="Brown C.T."/>
            <person name="Hug L.A."/>
            <person name="Thomas B.C."/>
            <person name="Sharon I."/>
            <person name="Castelle C.J."/>
            <person name="Singh A."/>
            <person name="Wilkins M.J."/>
            <person name="Williams K.H."/>
            <person name="Banfield J.F."/>
        </authorList>
    </citation>
    <scope>NUCLEOTIDE SEQUENCE [LARGE SCALE GENOMIC DNA]</scope>
</reference>
<keyword evidence="3" id="KW-0732">Signal</keyword>
<dbReference type="PATRIC" id="fig|1619011.3.peg.55"/>
<evidence type="ECO:0000313" key="4">
    <source>
        <dbReference type="EMBL" id="KKS83000.1"/>
    </source>
</evidence>
<evidence type="ECO:0008006" key="6">
    <source>
        <dbReference type="Google" id="ProtNLM"/>
    </source>
</evidence>